<feature type="domain" description="C2H2-type" evidence="7">
    <location>
        <begin position="347"/>
        <end position="376"/>
    </location>
</feature>
<feature type="domain" description="C2H2-type" evidence="7">
    <location>
        <begin position="494"/>
        <end position="523"/>
    </location>
</feature>
<feature type="domain" description="C2H2-type" evidence="7">
    <location>
        <begin position="464"/>
        <end position="493"/>
    </location>
</feature>
<dbReference type="InterPro" id="IPR051061">
    <property type="entry name" value="Zinc_finger_trans_reg"/>
</dbReference>
<dbReference type="InterPro" id="IPR036236">
    <property type="entry name" value="Znf_C2H2_sf"/>
</dbReference>
<feature type="region of interest" description="Disordered" evidence="6">
    <location>
        <begin position="507"/>
        <end position="527"/>
    </location>
</feature>
<keyword evidence="9" id="KW-1185">Reference proteome</keyword>
<dbReference type="InParanoid" id="B4LBR7"/>
<dbReference type="SUPFAM" id="SSF57667">
    <property type="entry name" value="beta-beta-alpha zinc fingers"/>
    <property type="match status" value="4"/>
</dbReference>
<name>B4LBR7_DROVI</name>
<dbReference type="FunCoup" id="B4LBR7">
    <property type="interactions" value="325"/>
</dbReference>
<dbReference type="PROSITE" id="PS50157">
    <property type="entry name" value="ZINC_FINGER_C2H2_2"/>
    <property type="match status" value="6"/>
</dbReference>
<dbReference type="FunFam" id="3.30.160.60:FF:000397">
    <property type="entry name" value="Metal regulatory transcription factor 1"/>
    <property type="match status" value="1"/>
</dbReference>
<dbReference type="FunFam" id="3.30.160.60:FF:000125">
    <property type="entry name" value="Putative zinc finger protein 143"/>
    <property type="match status" value="1"/>
</dbReference>
<keyword evidence="1" id="KW-0479">Metal-binding</keyword>
<feature type="domain" description="C2H2-type" evidence="7">
    <location>
        <begin position="407"/>
        <end position="436"/>
    </location>
</feature>
<proteinExistence type="predicted"/>
<protein>
    <recommendedName>
        <fullName evidence="7">C2H2-type domain-containing protein</fullName>
    </recommendedName>
</protein>
<keyword evidence="2" id="KW-0677">Repeat</keyword>
<keyword evidence="3 5" id="KW-0863">Zinc-finger</keyword>
<feature type="compositionally biased region" description="Basic residues" evidence="6">
    <location>
        <begin position="511"/>
        <end position="527"/>
    </location>
</feature>
<evidence type="ECO:0000259" key="7">
    <source>
        <dbReference type="PROSITE" id="PS50157"/>
    </source>
</evidence>
<dbReference type="FunFam" id="3.30.160.60:FF:000349">
    <property type="entry name" value="metal regulatory transcription factor 1"/>
    <property type="match status" value="1"/>
</dbReference>
<evidence type="ECO:0000256" key="5">
    <source>
        <dbReference type="PROSITE-ProRule" id="PRU00042"/>
    </source>
</evidence>
<dbReference type="InterPro" id="IPR013087">
    <property type="entry name" value="Znf_C2H2_type"/>
</dbReference>
<evidence type="ECO:0000256" key="3">
    <source>
        <dbReference type="ARBA" id="ARBA00022771"/>
    </source>
</evidence>
<reference evidence="8 9" key="1">
    <citation type="journal article" date="2007" name="Nature">
        <title>Evolution of genes and genomes on the Drosophila phylogeny.</title>
        <authorList>
            <consortium name="Drosophila 12 Genomes Consortium"/>
            <person name="Clark A.G."/>
            <person name="Eisen M.B."/>
            <person name="Smith D.R."/>
            <person name="Bergman C.M."/>
            <person name="Oliver B."/>
            <person name="Markow T.A."/>
            <person name="Kaufman T.C."/>
            <person name="Kellis M."/>
            <person name="Gelbart W."/>
            <person name="Iyer V.N."/>
            <person name="Pollard D.A."/>
            <person name="Sackton T.B."/>
            <person name="Larracuente A.M."/>
            <person name="Singh N.D."/>
            <person name="Abad J.P."/>
            <person name="Abt D.N."/>
            <person name="Adryan B."/>
            <person name="Aguade M."/>
            <person name="Akashi H."/>
            <person name="Anderson W.W."/>
            <person name="Aquadro C.F."/>
            <person name="Ardell D.H."/>
            <person name="Arguello R."/>
            <person name="Artieri C.G."/>
            <person name="Barbash D.A."/>
            <person name="Barker D."/>
            <person name="Barsanti P."/>
            <person name="Batterham P."/>
            <person name="Batzoglou S."/>
            <person name="Begun D."/>
            <person name="Bhutkar A."/>
            <person name="Blanco E."/>
            <person name="Bosak S.A."/>
            <person name="Bradley R.K."/>
            <person name="Brand A.D."/>
            <person name="Brent M.R."/>
            <person name="Brooks A.N."/>
            <person name="Brown R.H."/>
            <person name="Butlin R.K."/>
            <person name="Caggese C."/>
            <person name="Calvi B.R."/>
            <person name="Bernardo de Carvalho A."/>
            <person name="Caspi A."/>
            <person name="Castrezana S."/>
            <person name="Celniker S.E."/>
            <person name="Chang J.L."/>
            <person name="Chapple C."/>
            <person name="Chatterji S."/>
            <person name="Chinwalla A."/>
            <person name="Civetta A."/>
            <person name="Clifton S.W."/>
            <person name="Comeron J.M."/>
            <person name="Costello J.C."/>
            <person name="Coyne J.A."/>
            <person name="Daub J."/>
            <person name="David R.G."/>
            <person name="Delcher A.L."/>
            <person name="Delehaunty K."/>
            <person name="Do C.B."/>
            <person name="Ebling H."/>
            <person name="Edwards K."/>
            <person name="Eickbush T."/>
            <person name="Evans J.D."/>
            <person name="Filipski A."/>
            <person name="Findeiss S."/>
            <person name="Freyhult E."/>
            <person name="Fulton L."/>
            <person name="Fulton R."/>
            <person name="Garcia A.C."/>
            <person name="Gardiner A."/>
            <person name="Garfield D.A."/>
            <person name="Garvin B.E."/>
            <person name="Gibson G."/>
            <person name="Gilbert D."/>
            <person name="Gnerre S."/>
            <person name="Godfrey J."/>
            <person name="Good R."/>
            <person name="Gotea V."/>
            <person name="Gravely B."/>
            <person name="Greenberg A.J."/>
            <person name="Griffiths-Jones S."/>
            <person name="Gross S."/>
            <person name="Guigo R."/>
            <person name="Gustafson E.A."/>
            <person name="Haerty W."/>
            <person name="Hahn M.W."/>
            <person name="Halligan D.L."/>
            <person name="Halpern A.L."/>
            <person name="Halter G.M."/>
            <person name="Han M.V."/>
            <person name="Heger A."/>
            <person name="Hillier L."/>
            <person name="Hinrichs A.S."/>
            <person name="Holmes I."/>
            <person name="Hoskins R.A."/>
            <person name="Hubisz M.J."/>
            <person name="Hultmark D."/>
            <person name="Huntley M.A."/>
            <person name="Jaffe D.B."/>
            <person name="Jagadeeshan S."/>
            <person name="Jeck W.R."/>
            <person name="Johnson J."/>
            <person name="Jones C.D."/>
            <person name="Jordan W.C."/>
            <person name="Karpen G.H."/>
            <person name="Kataoka E."/>
            <person name="Keightley P.D."/>
            <person name="Kheradpour P."/>
            <person name="Kirkness E.F."/>
            <person name="Koerich L.B."/>
            <person name="Kristiansen K."/>
            <person name="Kudrna D."/>
            <person name="Kulathinal R.J."/>
            <person name="Kumar S."/>
            <person name="Kwok R."/>
            <person name="Lander E."/>
            <person name="Langley C.H."/>
            <person name="Lapoint R."/>
            <person name="Lazzaro B.P."/>
            <person name="Lee S.J."/>
            <person name="Levesque L."/>
            <person name="Li R."/>
            <person name="Lin C.F."/>
            <person name="Lin M.F."/>
            <person name="Lindblad-Toh K."/>
            <person name="Llopart A."/>
            <person name="Long M."/>
            <person name="Low L."/>
            <person name="Lozovsky E."/>
            <person name="Lu J."/>
            <person name="Luo M."/>
            <person name="Machado C.A."/>
            <person name="Makalowski W."/>
            <person name="Marzo M."/>
            <person name="Matsuda M."/>
            <person name="Matzkin L."/>
            <person name="McAllister B."/>
            <person name="McBride C.S."/>
            <person name="McKernan B."/>
            <person name="McKernan K."/>
            <person name="Mendez-Lago M."/>
            <person name="Minx P."/>
            <person name="Mollenhauer M.U."/>
            <person name="Montooth K."/>
            <person name="Mount S.M."/>
            <person name="Mu X."/>
            <person name="Myers E."/>
            <person name="Negre B."/>
            <person name="Newfeld S."/>
            <person name="Nielsen R."/>
            <person name="Noor M.A."/>
            <person name="O'Grady P."/>
            <person name="Pachter L."/>
            <person name="Papaceit M."/>
            <person name="Parisi M.J."/>
            <person name="Parisi M."/>
            <person name="Parts L."/>
            <person name="Pedersen J.S."/>
            <person name="Pesole G."/>
            <person name="Phillippy A.M."/>
            <person name="Ponting C.P."/>
            <person name="Pop M."/>
            <person name="Porcelli D."/>
            <person name="Powell J.R."/>
            <person name="Prohaska S."/>
            <person name="Pruitt K."/>
            <person name="Puig M."/>
            <person name="Quesneville H."/>
            <person name="Ram K.R."/>
            <person name="Rand D."/>
            <person name="Rasmussen M.D."/>
            <person name="Reed L.K."/>
            <person name="Reenan R."/>
            <person name="Reily A."/>
            <person name="Remington K.A."/>
            <person name="Rieger T.T."/>
            <person name="Ritchie M.G."/>
            <person name="Robin C."/>
            <person name="Rogers Y.H."/>
            <person name="Rohde C."/>
            <person name="Rozas J."/>
            <person name="Rubenfield M.J."/>
            <person name="Ruiz A."/>
            <person name="Russo S."/>
            <person name="Salzberg S.L."/>
            <person name="Sanchez-Gracia A."/>
            <person name="Saranga D.J."/>
            <person name="Sato H."/>
            <person name="Schaeffer S.W."/>
            <person name="Schatz M.C."/>
            <person name="Schlenke T."/>
            <person name="Schwartz R."/>
            <person name="Segarra C."/>
            <person name="Singh R.S."/>
            <person name="Sirot L."/>
            <person name="Sirota M."/>
            <person name="Sisneros N.B."/>
            <person name="Smith C.D."/>
            <person name="Smith T.F."/>
            <person name="Spieth J."/>
            <person name="Stage D.E."/>
            <person name="Stark A."/>
            <person name="Stephan W."/>
            <person name="Strausberg R.L."/>
            <person name="Strempel S."/>
            <person name="Sturgill D."/>
            <person name="Sutton G."/>
            <person name="Sutton G.G."/>
            <person name="Tao W."/>
            <person name="Teichmann S."/>
            <person name="Tobari Y.N."/>
            <person name="Tomimura Y."/>
            <person name="Tsolas J.M."/>
            <person name="Valente V.L."/>
            <person name="Venter E."/>
            <person name="Venter J.C."/>
            <person name="Vicario S."/>
            <person name="Vieira F.G."/>
            <person name="Vilella A.J."/>
            <person name="Villasante A."/>
            <person name="Walenz B."/>
            <person name="Wang J."/>
            <person name="Wasserman M."/>
            <person name="Watts T."/>
            <person name="Wilson D."/>
            <person name="Wilson R.K."/>
            <person name="Wing R.A."/>
            <person name="Wolfner M.F."/>
            <person name="Wong A."/>
            <person name="Wong G.K."/>
            <person name="Wu C.I."/>
            <person name="Wu G."/>
            <person name="Yamamoto D."/>
            <person name="Yang H.P."/>
            <person name="Yang S.P."/>
            <person name="Yorke J.A."/>
            <person name="Yoshida K."/>
            <person name="Zdobnov E."/>
            <person name="Zhang P."/>
            <person name="Zhang Y."/>
            <person name="Zimin A.V."/>
            <person name="Baldwin J."/>
            <person name="Abdouelleil A."/>
            <person name="Abdulkadir J."/>
            <person name="Abebe A."/>
            <person name="Abera B."/>
            <person name="Abreu J."/>
            <person name="Acer S.C."/>
            <person name="Aftuck L."/>
            <person name="Alexander A."/>
            <person name="An P."/>
            <person name="Anderson E."/>
            <person name="Anderson S."/>
            <person name="Arachi H."/>
            <person name="Azer M."/>
            <person name="Bachantsang P."/>
            <person name="Barry A."/>
            <person name="Bayul T."/>
            <person name="Berlin A."/>
            <person name="Bessette D."/>
            <person name="Bloom T."/>
            <person name="Blye J."/>
            <person name="Boguslavskiy L."/>
            <person name="Bonnet C."/>
            <person name="Boukhgalter B."/>
            <person name="Bourzgui I."/>
            <person name="Brown A."/>
            <person name="Cahill P."/>
            <person name="Channer S."/>
            <person name="Cheshatsang Y."/>
            <person name="Chuda L."/>
            <person name="Citroen M."/>
            <person name="Collymore A."/>
            <person name="Cooke P."/>
            <person name="Costello M."/>
            <person name="D'Aco K."/>
            <person name="Daza R."/>
            <person name="De Haan G."/>
            <person name="DeGray S."/>
            <person name="DeMaso C."/>
            <person name="Dhargay N."/>
            <person name="Dooley K."/>
            <person name="Dooley E."/>
            <person name="Doricent M."/>
            <person name="Dorje P."/>
            <person name="Dorjee K."/>
            <person name="Dupes A."/>
            <person name="Elong R."/>
            <person name="Falk J."/>
            <person name="Farina A."/>
            <person name="Faro S."/>
            <person name="Ferguson D."/>
            <person name="Fisher S."/>
            <person name="Foley C.D."/>
            <person name="Franke A."/>
            <person name="Friedrich D."/>
            <person name="Gadbois L."/>
            <person name="Gearin G."/>
            <person name="Gearin C.R."/>
            <person name="Giannoukos G."/>
            <person name="Goode T."/>
            <person name="Graham J."/>
            <person name="Grandbois E."/>
            <person name="Grewal S."/>
            <person name="Gyaltsen K."/>
            <person name="Hafez N."/>
            <person name="Hagos B."/>
            <person name="Hall J."/>
            <person name="Henson C."/>
            <person name="Hollinger A."/>
            <person name="Honan T."/>
            <person name="Huard M.D."/>
            <person name="Hughes L."/>
            <person name="Hurhula B."/>
            <person name="Husby M.E."/>
            <person name="Kamat A."/>
            <person name="Kanga B."/>
            <person name="Kashin S."/>
            <person name="Khazanovich D."/>
            <person name="Kisner P."/>
            <person name="Lance K."/>
            <person name="Lara M."/>
            <person name="Lee W."/>
            <person name="Lennon N."/>
            <person name="Letendre F."/>
            <person name="LeVine R."/>
            <person name="Lipovsky A."/>
            <person name="Liu X."/>
            <person name="Liu J."/>
            <person name="Liu S."/>
            <person name="Lokyitsang T."/>
            <person name="Lokyitsang Y."/>
            <person name="Lubonja R."/>
            <person name="Lui A."/>
            <person name="MacDonald P."/>
            <person name="Magnisalis V."/>
            <person name="Maru K."/>
            <person name="Matthews C."/>
            <person name="McCusker W."/>
            <person name="McDonough S."/>
            <person name="Mehta T."/>
            <person name="Meldrim J."/>
            <person name="Meneus L."/>
            <person name="Mihai O."/>
            <person name="Mihalev A."/>
            <person name="Mihova T."/>
            <person name="Mittelman R."/>
            <person name="Mlenga V."/>
            <person name="Montmayeur A."/>
            <person name="Mulrain L."/>
            <person name="Navidi A."/>
            <person name="Naylor J."/>
            <person name="Negash T."/>
            <person name="Nguyen T."/>
            <person name="Nguyen N."/>
            <person name="Nicol R."/>
            <person name="Norbu C."/>
            <person name="Norbu N."/>
            <person name="Novod N."/>
            <person name="O'Neill B."/>
            <person name="Osman S."/>
            <person name="Markiewicz E."/>
            <person name="Oyono O.L."/>
            <person name="Patti C."/>
            <person name="Phunkhang P."/>
            <person name="Pierre F."/>
            <person name="Priest M."/>
            <person name="Raghuraman S."/>
            <person name="Rege F."/>
            <person name="Reyes R."/>
            <person name="Rise C."/>
            <person name="Rogov P."/>
            <person name="Ross K."/>
            <person name="Ryan E."/>
            <person name="Settipalli S."/>
            <person name="Shea T."/>
            <person name="Sherpa N."/>
            <person name="Shi L."/>
            <person name="Shih D."/>
            <person name="Sparrow T."/>
            <person name="Spaulding J."/>
            <person name="Stalker J."/>
            <person name="Stange-Thomann N."/>
            <person name="Stavropoulos S."/>
            <person name="Stone C."/>
            <person name="Strader C."/>
            <person name="Tesfaye S."/>
            <person name="Thomson T."/>
            <person name="Thoulutsang Y."/>
            <person name="Thoulutsang D."/>
            <person name="Topham K."/>
            <person name="Topping I."/>
            <person name="Tsamla T."/>
            <person name="Vassiliev H."/>
            <person name="Vo A."/>
            <person name="Wangchuk T."/>
            <person name="Wangdi T."/>
            <person name="Weiand M."/>
            <person name="Wilkinson J."/>
            <person name="Wilson A."/>
            <person name="Yadav S."/>
            <person name="Young G."/>
            <person name="Yu Q."/>
            <person name="Zembek L."/>
            <person name="Zhong D."/>
            <person name="Zimmer A."/>
            <person name="Zwirko Z."/>
            <person name="Jaffe D.B."/>
            <person name="Alvarez P."/>
            <person name="Brockman W."/>
            <person name="Butler J."/>
            <person name="Chin C."/>
            <person name="Gnerre S."/>
            <person name="Grabherr M."/>
            <person name="Kleber M."/>
            <person name="Mauceli E."/>
            <person name="MacCallum I."/>
        </authorList>
    </citation>
    <scope>NUCLEOTIDE SEQUENCE [LARGE SCALE GENOMIC DNA]</scope>
    <source>
        <strain evidence="9">Tucson 15010-1051.87</strain>
    </source>
</reference>
<feature type="domain" description="C2H2-type" evidence="7">
    <location>
        <begin position="377"/>
        <end position="406"/>
    </location>
</feature>
<dbReference type="FunFam" id="3.30.160.60:FF:000072">
    <property type="entry name" value="zinc finger protein 143 isoform X1"/>
    <property type="match status" value="3"/>
</dbReference>
<gene>
    <name evidence="8" type="primary">Dvir\GJ12850</name>
    <name evidence="8" type="ORF">Dvir_GJ12850</name>
</gene>
<dbReference type="GO" id="GO:0006357">
    <property type="term" value="P:regulation of transcription by RNA polymerase II"/>
    <property type="evidence" value="ECO:0007669"/>
    <property type="project" value="TreeGrafter"/>
</dbReference>
<dbReference type="Gene3D" id="3.30.160.60">
    <property type="entry name" value="Classic Zinc Finger"/>
    <property type="match status" value="6"/>
</dbReference>
<organism evidence="8 9">
    <name type="scientific">Drosophila virilis</name>
    <name type="common">Fruit fly</name>
    <dbReference type="NCBI Taxonomy" id="7244"/>
    <lineage>
        <taxon>Eukaryota</taxon>
        <taxon>Metazoa</taxon>
        <taxon>Ecdysozoa</taxon>
        <taxon>Arthropoda</taxon>
        <taxon>Hexapoda</taxon>
        <taxon>Insecta</taxon>
        <taxon>Pterygota</taxon>
        <taxon>Neoptera</taxon>
        <taxon>Endopterygota</taxon>
        <taxon>Diptera</taxon>
        <taxon>Brachycera</taxon>
        <taxon>Muscomorpha</taxon>
        <taxon>Ephydroidea</taxon>
        <taxon>Drosophilidae</taxon>
        <taxon>Drosophila</taxon>
    </lineage>
</organism>
<dbReference type="GO" id="GO:0005634">
    <property type="term" value="C:nucleus"/>
    <property type="evidence" value="ECO:0007669"/>
    <property type="project" value="UniProtKB-ARBA"/>
</dbReference>
<feature type="compositionally biased region" description="Polar residues" evidence="6">
    <location>
        <begin position="41"/>
        <end position="56"/>
    </location>
</feature>
<feature type="region of interest" description="Disordered" evidence="6">
    <location>
        <begin position="181"/>
        <end position="208"/>
    </location>
</feature>
<feature type="region of interest" description="Disordered" evidence="6">
    <location>
        <begin position="263"/>
        <end position="286"/>
    </location>
</feature>
<dbReference type="Pfam" id="PF00096">
    <property type="entry name" value="zf-C2H2"/>
    <property type="match status" value="5"/>
</dbReference>
<dbReference type="PROSITE" id="PS00028">
    <property type="entry name" value="ZINC_FINGER_C2H2_1"/>
    <property type="match status" value="6"/>
</dbReference>
<keyword evidence="4" id="KW-0862">Zinc</keyword>
<dbReference type="GO" id="GO:0008270">
    <property type="term" value="F:zinc ion binding"/>
    <property type="evidence" value="ECO:0007669"/>
    <property type="project" value="UniProtKB-KW"/>
</dbReference>
<evidence type="ECO:0000256" key="1">
    <source>
        <dbReference type="ARBA" id="ARBA00022723"/>
    </source>
</evidence>
<dbReference type="SMR" id="B4LBR7"/>
<dbReference type="EMBL" id="CH940647">
    <property type="protein sequence ID" value="EDW68694.2"/>
    <property type="molecule type" value="Genomic_DNA"/>
</dbReference>
<feature type="compositionally biased region" description="Low complexity" evidence="6">
    <location>
        <begin position="8"/>
        <end position="18"/>
    </location>
</feature>
<feature type="domain" description="C2H2-type" evidence="7">
    <location>
        <begin position="436"/>
        <end position="463"/>
    </location>
</feature>
<sequence length="982" mass="104767">MDASNDEQQQQQQQQQQQYFEHSWKSSNHGNSLSDSRDYDTNSTRTSLTGSPPITSSTLQLDFDGFEDKALLASLLAPKLDADVGSGSSSSSSSSIYSHTAGEQQVLQPLGISLELEADVDELAAAATTTTTTTTYTLLQEVPAQTIHTDNDKIVDIADDAALFTLRPLASAPLLLTSTNTNTTSDTASSTATPTPIAMPINSSQHTTTATTTTTAAAATTNATAVDTYNLDDICFTLEYQFQNQKLVQVQPPTVVSFSMIPASEELPPPTTTTTGSDNNNSTPTPIATTTTAYFTLGTSFIEDPTEPDEEDDLVHCIHPGALHKDADEDQLMAMAYESSDEALSRYKCNYENCYRSYSTIGNLRTHLKTHTGDYSFKCTEEGCNKAFLTSYSLKIHVRVHTKVKPYECEVSGCDKAFNTRYRLHAHLRLHNGETFNCEMCQKCFTTLSDLKKHMRTHTQERPYKCPEDDCGKAFTASHHLKTHRRTHTGEKPYPCQEDSCQKSFSTSHSLKSHKKTHLNKTKKKSKRAQKLLLLEQQQQREQQLQQGELQKTDMVLLNPGSQSSENTSNDSGVVLQQLSNVFMLPETSQAYPLSYAAEEELPSPWIDAGVLVSKPIMASAPLTDACVALPTEMPSFVDLKANFGSAVSGNMEELAAPLDVEMLNSTNVEATNVSSSALPTLELNPQNIEELLRDDSYDNDEDMETESLLNDILMTIDNNSALLQATLHQASQVPNDASGLVELDIRDNKPTLKQITADAGICNCTNCKSDQTKSCHGGDCGGGGGASNSTPRAKPITTTTTAAASSHGKRICGSAASKKVSKREAEMNQNIEDVALLLQNLASMSGGCGGGGAATKPAAPAAAGGCGCATTGGACCAPAPPAPPAAAGGCCSSNKPAAPVAGGCCSTPPAPSASCCSVKAQPPPAVISGSAALKSSSCTCKSPAEGVANGCCVVICMKTLQALRKVLTRRNLNLMLCPQQN</sequence>
<evidence type="ECO:0000313" key="8">
    <source>
        <dbReference type="EMBL" id="EDW68694.2"/>
    </source>
</evidence>
<feature type="compositionally biased region" description="Low complexity" evidence="6">
    <location>
        <begin position="181"/>
        <end position="200"/>
    </location>
</feature>
<dbReference type="PANTHER" id="PTHR46179">
    <property type="entry name" value="ZINC FINGER PROTEIN"/>
    <property type="match status" value="1"/>
</dbReference>
<dbReference type="AlphaFoldDB" id="B4LBR7"/>
<dbReference type="eggNOG" id="KOG1721">
    <property type="taxonomic scope" value="Eukaryota"/>
</dbReference>
<dbReference type="SMART" id="SM00355">
    <property type="entry name" value="ZnF_C2H2"/>
    <property type="match status" value="6"/>
</dbReference>
<feature type="region of interest" description="Disordered" evidence="6">
    <location>
        <begin position="1"/>
        <end position="56"/>
    </location>
</feature>
<dbReference type="OrthoDB" id="6145499at2759"/>
<dbReference type="HOGENOM" id="CLU_012927_0_0_1"/>
<dbReference type="PANTHER" id="PTHR46179:SF25">
    <property type="entry name" value="METAL RESPONSE ELEMENT-BINDING TRANSCRIPTION FACTOR-1, ISOFORM C"/>
    <property type="match status" value="1"/>
</dbReference>
<evidence type="ECO:0000256" key="4">
    <source>
        <dbReference type="ARBA" id="ARBA00022833"/>
    </source>
</evidence>
<feature type="compositionally biased region" description="Polar residues" evidence="6">
    <location>
        <begin position="25"/>
        <end position="34"/>
    </location>
</feature>
<evidence type="ECO:0000313" key="9">
    <source>
        <dbReference type="Proteomes" id="UP000008792"/>
    </source>
</evidence>
<feature type="compositionally biased region" description="Low complexity" evidence="6">
    <location>
        <begin position="272"/>
        <end position="286"/>
    </location>
</feature>
<evidence type="ECO:0000256" key="2">
    <source>
        <dbReference type="ARBA" id="ARBA00022737"/>
    </source>
</evidence>
<accession>B4LBR7</accession>
<dbReference type="Proteomes" id="UP000008792">
    <property type="component" value="Unassembled WGS sequence"/>
</dbReference>
<dbReference type="STRING" id="7244.B4LBR7"/>
<evidence type="ECO:0000256" key="6">
    <source>
        <dbReference type="SAM" id="MobiDB-lite"/>
    </source>
</evidence>